<evidence type="ECO:0000256" key="10">
    <source>
        <dbReference type="ARBA" id="ARBA00023128"/>
    </source>
</evidence>
<sequence>MKMDILVSLIFYVNFLVMFILVLVSVSFFTLFERKLLSYIQLRLGPNKVGFMGLFQAFSDGMKLFSKEILWLFQVEFIIYFFSPVYMFFNSLILWILYPFYYNMIVFNNFFLMVICILSLNIYPMMFLGCFSNSFYSLLGGIRSISQTISYEVSFILMIFCYLMFLENFNLINMGEMFLLLYPIMLIFFCSLMAELNRTPFDFSEGESELISGYNIEYMGGVFAFVFLGEYLSIMFLMYFFCLMNFISAYMIMMSFMFFFVILIRGVLPRFRYDKLMFMVWMNYLPITLNYLMFILLLKYYLFLMLY</sequence>
<evidence type="ECO:0000256" key="14">
    <source>
        <dbReference type="SAM" id="Phobius"/>
    </source>
</evidence>
<name>A0A3Q8UAB2_9HYME</name>
<feature type="transmembrane region" description="Helical" evidence="14">
    <location>
        <begin position="280"/>
        <end position="302"/>
    </location>
</feature>
<keyword evidence="9 13" id="KW-0830">Ubiquinone</keyword>
<organism evidence="15">
    <name type="scientific">Scelio sp. ZJUH_2016028</name>
    <dbReference type="NCBI Taxonomy" id="2496283"/>
    <lineage>
        <taxon>Eukaryota</taxon>
        <taxon>Metazoa</taxon>
        <taxon>Ecdysozoa</taxon>
        <taxon>Arthropoda</taxon>
        <taxon>Hexapoda</taxon>
        <taxon>Insecta</taxon>
        <taxon>Pterygota</taxon>
        <taxon>Neoptera</taxon>
        <taxon>Endopterygota</taxon>
        <taxon>Hymenoptera</taxon>
        <taxon>Apocrita</taxon>
        <taxon>Proctotrupomorpha</taxon>
        <taxon>Platygastroidea</taxon>
        <taxon>Scelionidae</taxon>
        <taxon>Scelioninae</taxon>
        <taxon>Scelio</taxon>
    </lineage>
</organism>
<keyword evidence="10 13" id="KW-0496">Mitochondrion</keyword>
<geneLocation type="mitochondrion" evidence="15"/>
<evidence type="ECO:0000256" key="12">
    <source>
        <dbReference type="RuleBase" id="RU000471"/>
    </source>
</evidence>
<feature type="transmembrane region" description="Helical" evidence="14">
    <location>
        <begin position="77"/>
        <end position="98"/>
    </location>
</feature>
<feature type="transmembrane region" description="Helical" evidence="14">
    <location>
        <begin position="177"/>
        <end position="197"/>
    </location>
</feature>
<dbReference type="GO" id="GO:0008137">
    <property type="term" value="F:NADH dehydrogenase (ubiquinone) activity"/>
    <property type="evidence" value="ECO:0007669"/>
    <property type="project" value="UniProtKB-EC"/>
</dbReference>
<evidence type="ECO:0000256" key="6">
    <source>
        <dbReference type="ARBA" id="ARBA00022692"/>
    </source>
</evidence>
<dbReference type="GO" id="GO:0005743">
    <property type="term" value="C:mitochondrial inner membrane"/>
    <property type="evidence" value="ECO:0007669"/>
    <property type="project" value="UniProtKB-SubCell"/>
</dbReference>
<protein>
    <recommendedName>
        <fullName evidence="4 13">NADH-ubiquinone oxidoreductase chain 1</fullName>
        <ecNumber evidence="13">7.1.1.2</ecNumber>
    </recommendedName>
</protein>
<dbReference type="PROSITE" id="PS00667">
    <property type="entry name" value="COMPLEX1_ND1_1"/>
    <property type="match status" value="1"/>
</dbReference>
<accession>A0A3Q8UAB2</accession>
<comment type="catalytic activity">
    <reaction evidence="13">
        <text>a ubiquinone + NADH + 5 H(+)(in) = a ubiquinol + NAD(+) + 4 H(+)(out)</text>
        <dbReference type="Rhea" id="RHEA:29091"/>
        <dbReference type="Rhea" id="RHEA-COMP:9565"/>
        <dbReference type="Rhea" id="RHEA-COMP:9566"/>
        <dbReference type="ChEBI" id="CHEBI:15378"/>
        <dbReference type="ChEBI" id="CHEBI:16389"/>
        <dbReference type="ChEBI" id="CHEBI:17976"/>
        <dbReference type="ChEBI" id="CHEBI:57540"/>
        <dbReference type="ChEBI" id="CHEBI:57945"/>
        <dbReference type="EC" id="7.1.1.2"/>
    </reaction>
</comment>
<gene>
    <name evidence="15" type="primary">nad1</name>
</gene>
<comment type="function">
    <text evidence="1">Core subunit of the mitochondrial membrane respiratory chain NADH dehydrogenase (Complex I) that is believed to belong to the minimal assembly required for catalysis. Complex I functions in the transfer of electrons from NADH to the respiratory chain. The immediate electron acceptor for the enzyme is believed to be ubiquinone.</text>
</comment>
<evidence type="ECO:0000256" key="3">
    <source>
        <dbReference type="ARBA" id="ARBA00010535"/>
    </source>
</evidence>
<dbReference type="InterPro" id="IPR001694">
    <property type="entry name" value="NADH_UbQ_OxRdtase_su1/FPO"/>
</dbReference>
<evidence type="ECO:0000256" key="5">
    <source>
        <dbReference type="ARBA" id="ARBA00022448"/>
    </source>
</evidence>
<feature type="transmembrane region" description="Helical" evidence="14">
    <location>
        <begin position="110"/>
        <end position="136"/>
    </location>
</feature>
<keyword evidence="8 14" id="KW-1133">Transmembrane helix</keyword>
<dbReference type="EC" id="7.1.1.2" evidence="13"/>
<reference evidence="15" key="1">
    <citation type="journal article" date="2018" name="Mol. Phylogenet. Evol.">
        <title>Mitochondrial phylogenomics of the Hymenoptera.</title>
        <authorList>
            <person name="Tang P."/>
            <person name="Zhu J.C."/>
            <person name="Zheng B.Y."/>
            <person name="Wei S.J."/>
            <person name="Sharkey M."/>
            <person name="Chen X.X."/>
            <person name="Vogler A.P."/>
        </authorList>
    </citation>
    <scope>NUCLEOTIDE SEQUENCE</scope>
</reference>
<feature type="transmembrane region" description="Helical" evidence="14">
    <location>
        <begin position="247"/>
        <end position="268"/>
    </location>
</feature>
<proteinExistence type="inferred from homology"/>
<comment type="subcellular location">
    <subcellularLocation>
        <location evidence="2 12">Mitochondrion inner membrane</location>
        <topology evidence="2 12">Multi-pass membrane protein</topology>
    </subcellularLocation>
</comment>
<dbReference type="PANTHER" id="PTHR11432:SF3">
    <property type="entry name" value="NADH-UBIQUINONE OXIDOREDUCTASE CHAIN 1"/>
    <property type="match status" value="1"/>
</dbReference>
<dbReference type="EMBL" id="MG923509">
    <property type="protein sequence ID" value="AZL93424.1"/>
    <property type="molecule type" value="Genomic_DNA"/>
</dbReference>
<evidence type="ECO:0000256" key="4">
    <source>
        <dbReference type="ARBA" id="ARBA00021009"/>
    </source>
</evidence>
<feature type="transmembrane region" description="Helical" evidence="14">
    <location>
        <begin position="6"/>
        <end position="32"/>
    </location>
</feature>
<dbReference type="InterPro" id="IPR018086">
    <property type="entry name" value="NADH_UbQ_OxRdtase_su1_CS"/>
</dbReference>
<dbReference type="PROSITE" id="PS00668">
    <property type="entry name" value="COMPLEX1_ND1_2"/>
    <property type="match status" value="1"/>
</dbReference>
<keyword evidence="7" id="KW-0999">Mitochondrion inner membrane</keyword>
<evidence type="ECO:0000256" key="9">
    <source>
        <dbReference type="ARBA" id="ARBA00023075"/>
    </source>
</evidence>
<evidence type="ECO:0000256" key="13">
    <source>
        <dbReference type="RuleBase" id="RU000473"/>
    </source>
</evidence>
<dbReference type="Pfam" id="PF00146">
    <property type="entry name" value="NADHdh"/>
    <property type="match status" value="1"/>
</dbReference>
<evidence type="ECO:0000256" key="8">
    <source>
        <dbReference type="ARBA" id="ARBA00022989"/>
    </source>
</evidence>
<keyword evidence="11 14" id="KW-0472">Membrane</keyword>
<comment type="similarity">
    <text evidence="3 12">Belongs to the complex I subunit 1 family.</text>
</comment>
<dbReference type="AlphaFoldDB" id="A0A3Q8UAB2"/>
<dbReference type="PANTHER" id="PTHR11432">
    <property type="entry name" value="NADH DEHYDROGENASE SUBUNIT 1"/>
    <property type="match status" value="1"/>
</dbReference>
<feature type="transmembrane region" description="Helical" evidence="14">
    <location>
        <begin position="218"/>
        <end position="241"/>
    </location>
</feature>
<dbReference type="GO" id="GO:0009060">
    <property type="term" value="P:aerobic respiration"/>
    <property type="evidence" value="ECO:0007669"/>
    <property type="project" value="TreeGrafter"/>
</dbReference>
<feature type="transmembrane region" description="Helical" evidence="14">
    <location>
        <begin position="148"/>
        <end position="165"/>
    </location>
</feature>
<dbReference type="GO" id="GO:0003954">
    <property type="term" value="F:NADH dehydrogenase activity"/>
    <property type="evidence" value="ECO:0007669"/>
    <property type="project" value="TreeGrafter"/>
</dbReference>
<evidence type="ECO:0000256" key="7">
    <source>
        <dbReference type="ARBA" id="ARBA00022792"/>
    </source>
</evidence>
<keyword evidence="12" id="KW-0520">NAD</keyword>
<keyword evidence="5" id="KW-0813">Transport</keyword>
<evidence type="ECO:0000313" key="15">
    <source>
        <dbReference type="EMBL" id="AZL93424.1"/>
    </source>
</evidence>
<evidence type="ECO:0000256" key="1">
    <source>
        <dbReference type="ARBA" id="ARBA00003257"/>
    </source>
</evidence>
<evidence type="ECO:0000256" key="11">
    <source>
        <dbReference type="ARBA" id="ARBA00023136"/>
    </source>
</evidence>
<keyword evidence="6 12" id="KW-0812">Transmembrane</keyword>
<evidence type="ECO:0000256" key="2">
    <source>
        <dbReference type="ARBA" id="ARBA00004448"/>
    </source>
</evidence>